<comment type="caution">
    <text evidence="1">The sequence shown here is derived from an EMBL/GenBank/DDBJ whole genome shotgun (WGS) entry which is preliminary data.</text>
</comment>
<protein>
    <submittedName>
        <fullName evidence="1">Tryptophan 7-halogenase</fullName>
    </submittedName>
</protein>
<keyword evidence="2" id="KW-1185">Reference proteome</keyword>
<evidence type="ECO:0000313" key="1">
    <source>
        <dbReference type="EMBL" id="MBC3873551.1"/>
    </source>
</evidence>
<proteinExistence type="predicted"/>
<dbReference type="InterPro" id="IPR050816">
    <property type="entry name" value="Flavin-dep_Halogenase_NPB"/>
</dbReference>
<dbReference type="PANTHER" id="PTHR43747">
    <property type="entry name" value="FAD-BINDING PROTEIN"/>
    <property type="match status" value="1"/>
</dbReference>
<dbReference type="Pfam" id="PF04820">
    <property type="entry name" value="Trp_halogenase"/>
    <property type="match status" value="1"/>
</dbReference>
<reference evidence="1 2" key="1">
    <citation type="submission" date="2020-08" db="EMBL/GenBank/DDBJ databases">
        <title>Novel species isolated from subtropical streams in China.</title>
        <authorList>
            <person name="Lu H."/>
        </authorList>
    </citation>
    <scope>NUCLEOTIDE SEQUENCE [LARGE SCALE GENOMIC DNA]</scope>
    <source>
        <strain evidence="1 2">LX15W</strain>
    </source>
</reference>
<evidence type="ECO:0000313" key="2">
    <source>
        <dbReference type="Proteomes" id="UP000624279"/>
    </source>
</evidence>
<dbReference type="Proteomes" id="UP000624279">
    <property type="component" value="Unassembled WGS sequence"/>
</dbReference>
<dbReference type="InterPro" id="IPR006905">
    <property type="entry name" value="Flavin_halogenase"/>
</dbReference>
<accession>A0ABR6YA93</accession>
<organism evidence="1 2">
    <name type="scientific">Undibacterium flavidum</name>
    <dbReference type="NCBI Taxonomy" id="2762297"/>
    <lineage>
        <taxon>Bacteria</taxon>
        <taxon>Pseudomonadati</taxon>
        <taxon>Pseudomonadota</taxon>
        <taxon>Betaproteobacteria</taxon>
        <taxon>Burkholderiales</taxon>
        <taxon>Oxalobacteraceae</taxon>
        <taxon>Undibacterium</taxon>
    </lineage>
</organism>
<dbReference type="InterPro" id="IPR036188">
    <property type="entry name" value="FAD/NAD-bd_sf"/>
</dbReference>
<dbReference type="PANTHER" id="PTHR43747:SF4">
    <property type="entry name" value="FLAVIN-DEPENDENT TRYPTOPHAN HALOGENASE"/>
    <property type="match status" value="1"/>
</dbReference>
<dbReference type="SUPFAM" id="SSF51905">
    <property type="entry name" value="FAD/NAD(P)-binding domain"/>
    <property type="match status" value="1"/>
</dbReference>
<dbReference type="RefSeq" id="WP_186941579.1">
    <property type="nucleotide sequence ID" value="NZ_JACOGA010000006.1"/>
</dbReference>
<gene>
    <name evidence="1" type="ORF">H8K55_08130</name>
</gene>
<name>A0ABR6YA93_9BURK</name>
<dbReference type="EMBL" id="JACOGA010000006">
    <property type="protein sequence ID" value="MBC3873551.1"/>
    <property type="molecule type" value="Genomic_DNA"/>
</dbReference>
<dbReference type="InterPro" id="IPR033856">
    <property type="entry name" value="Trp_halogen"/>
</dbReference>
<dbReference type="PIRSF" id="PIRSF011396">
    <property type="entry name" value="Trp_halogenase"/>
    <property type="match status" value="1"/>
</dbReference>
<dbReference type="Gene3D" id="3.50.50.60">
    <property type="entry name" value="FAD/NAD(P)-binding domain"/>
    <property type="match status" value="1"/>
</dbReference>
<sequence length="513" mass="58087">MTERRIQDIVIVGGGTAGWMSAAALAQLLPNHYRYRLVESDQISTIGVGEATIPSIRNFNMHLGIDENDFIRHTQGTFKLGIEFVNWGINNSTYFHGFGSVGRDQPTANFYHYWLKLNQMGMAGGLEPYSINTVASMLGKFSVGRPDLPNSPLSDLSYAYHFDAGLYAKYLRAYAEQRGVKRTEGRIVQTLLRESDGYIDALVMENGEKIHGDFFIDCSGMVGLLIEKALQTGYEDWRHWLPCDTAIAVPCSLAGSAQAHTRSTAHSAGWQWRIPLQHRIGNGHVFSSNFMDVAQAQDILMNNLDGKALAEPRQIKFITGKRKKAWNKNCIAIGLSGGFMEPLESTSIHMVKTGLMRLITFFPDKDFDQVDIDNYNRLTDKEYAQIRDFLILHYKVNQRDDSEFWRYCREMDVPESLQIKLDLFASHGRILRENEELFPEDSWLQVMHGQGLRPRRYSPVVDQRSPEEIAGFLHNTQAVICKCVDAMPSHLDYIRANCMAKPMADSSPLLRTG</sequence>